<comment type="caution">
    <text evidence="1">The sequence shown here is derived from an EMBL/GenBank/DDBJ whole genome shotgun (WGS) entry which is preliminary data.</text>
</comment>
<evidence type="ECO:0000313" key="2">
    <source>
        <dbReference type="Proteomes" id="UP000678393"/>
    </source>
</evidence>
<feature type="non-terminal residue" evidence="1">
    <location>
        <position position="177"/>
    </location>
</feature>
<gene>
    <name evidence="1" type="ORF">CUNI_LOCUS15418</name>
</gene>
<organism evidence="1 2">
    <name type="scientific">Candidula unifasciata</name>
    <dbReference type="NCBI Taxonomy" id="100452"/>
    <lineage>
        <taxon>Eukaryota</taxon>
        <taxon>Metazoa</taxon>
        <taxon>Spiralia</taxon>
        <taxon>Lophotrochozoa</taxon>
        <taxon>Mollusca</taxon>
        <taxon>Gastropoda</taxon>
        <taxon>Heterobranchia</taxon>
        <taxon>Euthyneura</taxon>
        <taxon>Panpulmonata</taxon>
        <taxon>Eupulmonata</taxon>
        <taxon>Stylommatophora</taxon>
        <taxon>Helicina</taxon>
        <taxon>Helicoidea</taxon>
        <taxon>Geomitridae</taxon>
        <taxon>Candidula</taxon>
    </lineage>
</organism>
<feature type="non-terminal residue" evidence="1">
    <location>
        <position position="1"/>
    </location>
</feature>
<proteinExistence type="predicted"/>
<dbReference type="AlphaFoldDB" id="A0A8S3ZPS7"/>
<evidence type="ECO:0000313" key="1">
    <source>
        <dbReference type="EMBL" id="CAG5129860.1"/>
    </source>
</evidence>
<dbReference type="EMBL" id="CAJHNH020003718">
    <property type="protein sequence ID" value="CAG5129860.1"/>
    <property type="molecule type" value="Genomic_DNA"/>
</dbReference>
<name>A0A8S3ZPS7_9EUPU</name>
<dbReference type="Proteomes" id="UP000678393">
    <property type="component" value="Unassembled WGS sequence"/>
</dbReference>
<protein>
    <submittedName>
        <fullName evidence="1">Uncharacterized protein</fullName>
    </submittedName>
</protein>
<dbReference type="OrthoDB" id="6283740at2759"/>
<keyword evidence="2" id="KW-1185">Reference proteome</keyword>
<reference evidence="1" key="1">
    <citation type="submission" date="2021-04" db="EMBL/GenBank/DDBJ databases">
        <authorList>
            <consortium name="Molecular Ecology Group"/>
        </authorList>
    </citation>
    <scope>NUCLEOTIDE SEQUENCE</scope>
</reference>
<sequence>FKSSIMPGKREGTYSLPFDASITIPEGSFEKRDTLICRVATPQTRWQNCPCNMASNELINSEIYTLTSSVHILKTNLIFCIPFHPVNYDFNEINVKVKWSGHVEWVNVGHVAKESDNKPYVELDINKLGTFVVTAKPKTETFAVTPHGCLYQARLSRHITLRFPKKTIGQDIQCTLQ</sequence>
<accession>A0A8S3ZPS7</accession>